<dbReference type="GO" id="GO:0008519">
    <property type="term" value="F:ammonium channel activity"/>
    <property type="evidence" value="ECO:0007669"/>
    <property type="project" value="InterPro"/>
</dbReference>
<dbReference type="PANTHER" id="PTHR11730">
    <property type="entry name" value="AMMONIUM TRANSPORTER"/>
    <property type="match status" value="1"/>
</dbReference>
<gene>
    <name evidence="9" type="ORF">GBAR_LOCUS19331</name>
</gene>
<keyword evidence="5 7" id="KW-0472">Membrane</keyword>
<dbReference type="InterPro" id="IPR002229">
    <property type="entry name" value="RhesusRHD"/>
</dbReference>
<organism evidence="9 10">
    <name type="scientific">Geodia barretti</name>
    <name type="common">Barrett's horny sponge</name>
    <dbReference type="NCBI Taxonomy" id="519541"/>
    <lineage>
        <taxon>Eukaryota</taxon>
        <taxon>Metazoa</taxon>
        <taxon>Porifera</taxon>
        <taxon>Demospongiae</taxon>
        <taxon>Heteroscleromorpha</taxon>
        <taxon>Tetractinellida</taxon>
        <taxon>Astrophorina</taxon>
        <taxon>Geodiidae</taxon>
        <taxon>Geodia</taxon>
    </lineage>
</organism>
<feature type="transmembrane region" description="Helical" evidence="7">
    <location>
        <begin position="61"/>
        <end position="80"/>
    </location>
</feature>
<feature type="transmembrane region" description="Helical" evidence="7">
    <location>
        <begin position="349"/>
        <end position="368"/>
    </location>
</feature>
<evidence type="ECO:0000256" key="1">
    <source>
        <dbReference type="ARBA" id="ARBA00004141"/>
    </source>
</evidence>
<dbReference type="GO" id="GO:0097272">
    <property type="term" value="P:ammonium homeostasis"/>
    <property type="evidence" value="ECO:0007669"/>
    <property type="project" value="TreeGrafter"/>
</dbReference>
<feature type="transmembrane region" description="Helical" evidence="7">
    <location>
        <begin position="7"/>
        <end position="26"/>
    </location>
</feature>
<dbReference type="InterPro" id="IPR024041">
    <property type="entry name" value="NH4_transpt_AmtB-like_dom"/>
</dbReference>
<comment type="caution">
    <text evidence="9">The sequence shown here is derived from an EMBL/GenBank/DDBJ whole genome shotgun (WGS) entry which is preliminary data.</text>
</comment>
<dbReference type="Proteomes" id="UP001174909">
    <property type="component" value="Unassembled WGS sequence"/>
</dbReference>
<dbReference type="Gene3D" id="1.10.3430.10">
    <property type="entry name" value="Ammonium transporter AmtB like domains"/>
    <property type="match status" value="1"/>
</dbReference>
<name>A0AA35ST93_GEOBA</name>
<evidence type="ECO:0000256" key="6">
    <source>
        <dbReference type="SAM" id="MobiDB-lite"/>
    </source>
</evidence>
<feature type="transmembrane region" description="Helical" evidence="7">
    <location>
        <begin position="307"/>
        <end position="328"/>
    </location>
</feature>
<sequence length="516" mass="55567">MDWSKMLLPGFLLVFQVIFIILYGLLVRYDDTGAPITSNDTTVQDISELGSSRSALKVYPLFQDVHVMIFVGFGFLMTFLRRYGFGSISFNLLLASFAIQWSTLTSGVFQFIDQSDDGDCCTINVNLETLVGADFAGAAVLITMGAVLGKASPLQLVVIAFFELIFYSCNEALNVHVYMAADIGGSMLIHTFGAYFGLAVSLVLYNKDVKDHEKNSSVYHSDLFSMIGTLFLWLFWPSFNGVLASGNAQTRAVINTYYAMTASVLGTFIFSLLFNRKKGKLSMVHVQNATLAGGVAVGAMADMVIQPWAALVIGLLAGLISVFGYKFLSPLLEKYLYIQDTCGVHNLHGMPGVFAGLGSFVAAALASYSGGGNKVQYGDSLYVVFPARAPSSEGELTLAQAGLGVGTGDGRSAGEQAGYQLACLATTLAIAIIGGLITGAIVRFLPKLKGEDDVDEDHLFDDEICWELPDDADNYLPSKSTKIEERVEAIGLRHRGVSPQMSADPGQPSKEQETSI</sequence>
<dbReference type="PANTHER" id="PTHR11730:SF60">
    <property type="entry name" value="RH50, ISOFORM D"/>
    <property type="match status" value="1"/>
</dbReference>
<dbReference type="EMBL" id="CASHTH010002723">
    <property type="protein sequence ID" value="CAI8034311.1"/>
    <property type="molecule type" value="Genomic_DNA"/>
</dbReference>
<proteinExistence type="inferred from homology"/>
<evidence type="ECO:0000256" key="7">
    <source>
        <dbReference type="SAM" id="Phobius"/>
    </source>
</evidence>
<dbReference type="SUPFAM" id="SSF111352">
    <property type="entry name" value="Ammonium transporter"/>
    <property type="match status" value="1"/>
</dbReference>
<evidence type="ECO:0000256" key="2">
    <source>
        <dbReference type="ARBA" id="ARBA00011036"/>
    </source>
</evidence>
<feature type="transmembrane region" description="Helical" evidence="7">
    <location>
        <begin position="256"/>
        <end position="274"/>
    </location>
</feature>
<accession>A0AA35ST93</accession>
<keyword evidence="3 7" id="KW-0812">Transmembrane</keyword>
<comment type="similarity">
    <text evidence="2">Belongs to the ammonium transporter (TC 2.A.49) family. Rh subfamily.</text>
</comment>
<feature type="transmembrane region" description="Helical" evidence="7">
    <location>
        <begin position="187"/>
        <end position="205"/>
    </location>
</feature>
<dbReference type="AlphaFoldDB" id="A0AA35ST93"/>
<dbReference type="InterPro" id="IPR029020">
    <property type="entry name" value="Ammonium/urea_transptr"/>
</dbReference>
<feature type="region of interest" description="Disordered" evidence="6">
    <location>
        <begin position="494"/>
        <end position="516"/>
    </location>
</feature>
<dbReference type="Pfam" id="PF00909">
    <property type="entry name" value="Ammonium_transp"/>
    <property type="match status" value="1"/>
</dbReference>
<keyword evidence="10" id="KW-1185">Reference proteome</keyword>
<dbReference type="GO" id="GO:0005886">
    <property type="term" value="C:plasma membrane"/>
    <property type="evidence" value="ECO:0007669"/>
    <property type="project" value="InterPro"/>
</dbReference>
<evidence type="ECO:0000256" key="5">
    <source>
        <dbReference type="ARBA" id="ARBA00023136"/>
    </source>
</evidence>
<feature type="transmembrane region" description="Helical" evidence="7">
    <location>
        <begin position="419"/>
        <end position="442"/>
    </location>
</feature>
<evidence type="ECO:0000259" key="8">
    <source>
        <dbReference type="Pfam" id="PF00909"/>
    </source>
</evidence>
<feature type="transmembrane region" description="Helical" evidence="7">
    <location>
        <begin position="132"/>
        <end position="149"/>
    </location>
</feature>
<evidence type="ECO:0000256" key="4">
    <source>
        <dbReference type="ARBA" id="ARBA00022989"/>
    </source>
</evidence>
<dbReference type="PRINTS" id="PR00342">
    <property type="entry name" value="RHESUSRHD"/>
</dbReference>
<dbReference type="FunFam" id="1.10.3430.10:FF:000012">
    <property type="entry name" value="Rh type C glycoprotein"/>
    <property type="match status" value="1"/>
</dbReference>
<reference evidence="9" key="1">
    <citation type="submission" date="2023-03" db="EMBL/GenBank/DDBJ databases">
        <authorList>
            <person name="Steffen K."/>
            <person name="Cardenas P."/>
        </authorList>
    </citation>
    <scope>NUCLEOTIDE SEQUENCE</scope>
</reference>
<feature type="transmembrane region" description="Helical" evidence="7">
    <location>
        <begin position="156"/>
        <end position="181"/>
    </location>
</feature>
<protein>
    <submittedName>
        <fullName evidence="9">Ammonium transporter Rh type B-B</fullName>
    </submittedName>
</protein>
<evidence type="ECO:0000313" key="10">
    <source>
        <dbReference type="Proteomes" id="UP001174909"/>
    </source>
</evidence>
<feature type="transmembrane region" description="Helical" evidence="7">
    <location>
        <begin position="92"/>
        <end position="112"/>
    </location>
</feature>
<evidence type="ECO:0000256" key="3">
    <source>
        <dbReference type="ARBA" id="ARBA00022692"/>
    </source>
</evidence>
<feature type="transmembrane region" description="Helical" evidence="7">
    <location>
        <begin position="217"/>
        <end position="236"/>
    </location>
</feature>
<evidence type="ECO:0000313" key="9">
    <source>
        <dbReference type="EMBL" id="CAI8034311.1"/>
    </source>
</evidence>
<keyword evidence="4 7" id="KW-1133">Transmembrane helix</keyword>
<comment type="subcellular location">
    <subcellularLocation>
        <location evidence="1">Membrane</location>
        <topology evidence="1">Multi-pass membrane protein</topology>
    </subcellularLocation>
</comment>
<feature type="domain" description="Ammonium transporter AmtB-like" evidence="8">
    <location>
        <begin position="57"/>
        <end position="451"/>
    </location>
</feature>